<dbReference type="InterPro" id="IPR051340">
    <property type="entry name" value="Haloalkane_dehalogenase"/>
</dbReference>
<dbReference type="Pfam" id="PF00561">
    <property type="entry name" value="Abhydrolase_1"/>
    <property type="match status" value="1"/>
</dbReference>
<dbReference type="Gene3D" id="3.40.50.1820">
    <property type="entry name" value="alpha/beta hydrolase"/>
    <property type="match status" value="1"/>
</dbReference>
<sequence length="288" mass="31667">MRHATRQRIRLSGGTELSFITAGEAHKPAVLLLHGFPSSARMFREVVSGLSQAAYVIAPDLPGFGESDVLPDVSFPAFGEAISELLDRLAVGSRYIYLHDFGAPVGFHIAMQAPGRVSGLIVQNANAHGTGLGPQWAGTQAYWSEPNPENEANATAHLTFEGTRDQYVAGVPPDVAARIPAEHWEEDWRVMCLPGRMETQRALIADYAHYVARFDAIAEYLARWQPPALMLWGRHDAFFDLAEILSWMRALPRMEAHMFDAGHLLLETHAAAAVSLMLEFIGPARQTA</sequence>
<dbReference type="GO" id="GO:0016787">
    <property type="term" value="F:hydrolase activity"/>
    <property type="evidence" value="ECO:0007669"/>
    <property type="project" value="UniProtKB-KW"/>
</dbReference>
<name>A0ABT5B8M3_9BACT</name>
<dbReference type="InterPro" id="IPR029058">
    <property type="entry name" value="AB_hydrolase_fold"/>
</dbReference>
<evidence type="ECO:0000313" key="3">
    <source>
        <dbReference type="Proteomes" id="UP001217838"/>
    </source>
</evidence>
<proteinExistence type="predicted"/>
<dbReference type="PANTHER" id="PTHR42977">
    <property type="entry name" value="HYDROLASE-RELATED"/>
    <property type="match status" value="1"/>
</dbReference>
<evidence type="ECO:0000313" key="2">
    <source>
        <dbReference type="EMBL" id="MDC0669427.1"/>
    </source>
</evidence>
<reference evidence="2 3" key="1">
    <citation type="submission" date="2022-11" db="EMBL/GenBank/DDBJ databases">
        <title>Minimal conservation of predation-associated metabolite biosynthetic gene clusters underscores biosynthetic potential of Myxococcota including descriptions for ten novel species: Archangium lansinium sp. nov., Myxococcus landrumus sp. nov., Nannocystis bai.</title>
        <authorList>
            <person name="Ahearne A."/>
            <person name="Stevens C."/>
            <person name="Dowd S."/>
        </authorList>
    </citation>
    <scope>NUCLEOTIDE SEQUENCE [LARGE SCALE GENOMIC DNA]</scope>
    <source>
        <strain evidence="2 3">NCELM</strain>
    </source>
</reference>
<keyword evidence="2" id="KW-0378">Hydrolase</keyword>
<dbReference type="RefSeq" id="WP_271999239.1">
    <property type="nucleotide sequence ID" value="NZ_JAQNDN010000007.1"/>
</dbReference>
<evidence type="ECO:0000259" key="1">
    <source>
        <dbReference type="Pfam" id="PF00561"/>
    </source>
</evidence>
<dbReference type="Proteomes" id="UP001217838">
    <property type="component" value="Unassembled WGS sequence"/>
</dbReference>
<organism evidence="2 3">
    <name type="scientific">Nannocystis radixulma</name>
    <dbReference type="NCBI Taxonomy" id="2995305"/>
    <lineage>
        <taxon>Bacteria</taxon>
        <taxon>Pseudomonadati</taxon>
        <taxon>Myxococcota</taxon>
        <taxon>Polyangia</taxon>
        <taxon>Nannocystales</taxon>
        <taxon>Nannocystaceae</taxon>
        <taxon>Nannocystis</taxon>
    </lineage>
</organism>
<gene>
    <name evidence="2" type="ORF">POL58_16855</name>
</gene>
<dbReference type="PANTHER" id="PTHR42977:SF1">
    <property type="entry name" value="BLR6576 PROTEIN"/>
    <property type="match status" value="1"/>
</dbReference>
<feature type="domain" description="AB hydrolase-1" evidence="1">
    <location>
        <begin position="28"/>
        <end position="269"/>
    </location>
</feature>
<dbReference type="PRINTS" id="PR00111">
    <property type="entry name" value="ABHYDROLASE"/>
</dbReference>
<protein>
    <submittedName>
        <fullName evidence="2">Alpha/beta hydrolase</fullName>
    </submittedName>
</protein>
<accession>A0ABT5B8M3</accession>
<dbReference type="SUPFAM" id="SSF53474">
    <property type="entry name" value="alpha/beta-Hydrolases"/>
    <property type="match status" value="1"/>
</dbReference>
<dbReference type="InterPro" id="IPR000073">
    <property type="entry name" value="AB_hydrolase_1"/>
</dbReference>
<keyword evidence="3" id="KW-1185">Reference proteome</keyword>
<dbReference type="EMBL" id="JAQNDN010000007">
    <property type="protein sequence ID" value="MDC0669427.1"/>
    <property type="molecule type" value="Genomic_DNA"/>
</dbReference>
<comment type="caution">
    <text evidence="2">The sequence shown here is derived from an EMBL/GenBank/DDBJ whole genome shotgun (WGS) entry which is preliminary data.</text>
</comment>